<protein>
    <submittedName>
        <fullName evidence="1">Uncharacterized protein</fullName>
    </submittedName>
</protein>
<evidence type="ECO:0000313" key="1">
    <source>
        <dbReference type="EMBL" id="KDP35507.1"/>
    </source>
</evidence>
<dbReference type="EMBL" id="KK914482">
    <property type="protein sequence ID" value="KDP35507.1"/>
    <property type="molecule type" value="Genomic_DNA"/>
</dbReference>
<dbReference type="Proteomes" id="UP000027138">
    <property type="component" value="Unassembled WGS sequence"/>
</dbReference>
<organism evidence="1 2">
    <name type="scientific">Jatropha curcas</name>
    <name type="common">Barbados nut</name>
    <dbReference type="NCBI Taxonomy" id="180498"/>
    <lineage>
        <taxon>Eukaryota</taxon>
        <taxon>Viridiplantae</taxon>
        <taxon>Streptophyta</taxon>
        <taxon>Embryophyta</taxon>
        <taxon>Tracheophyta</taxon>
        <taxon>Spermatophyta</taxon>
        <taxon>Magnoliopsida</taxon>
        <taxon>eudicotyledons</taxon>
        <taxon>Gunneridae</taxon>
        <taxon>Pentapetalae</taxon>
        <taxon>rosids</taxon>
        <taxon>fabids</taxon>
        <taxon>Malpighiales</taxon>
        <taxon>Euphorbiaceae</taxon>
        <taxon>Crotonoideae</taxon>
        <taxon>Jatropheae</taxon>
        <taxon>Jatropha</taxon>
    </lineage>
</organism>
<evidence type="ECO:0000313" key="2">
    <source>
        <dbReference type="Proteomes" id="UP000027138"/>
    </source>
</evidence>
<accession>A0A067KHA4</accession>
<name>A0A067KHA4_JATCU</name>
<sequence>MDHVLLRSNKAIEVIASNMEDTLQSVIFIAWSLWHAHNNGLWNNVNCDAIGILLASYKLLQEWKATMLATAAQRMPLIGLVWYQAGDVLTVQDGKDLLMAPYFRTCAWLDLGLYLNCQMVHSLEHSLTSLTLTQIHNWWRCWLFDLVYHGHNLTFPLQDAFV</sequence>
<reference evidence="1 2" key="1">
    <citation type="journal article" date="2014" name="PLoS ONE">
        <title>Global Analysis of Gene Expression Profiles in Physic Nut (Jatropha curcas L.) Seedlings Exposed to Salt Stress.</title>
        <authorList>
            <person name="Zhang L."/>
            <person name="Zhang C."/>
            <person name="Wu P."/>
            <person name="Chen Y."/>
            <person name="Li M."/>
            <person name="Jiang H."/>
            <person name="Wu G."/>
        </authorList>
    </citation>
    <scope>NUCLEOTIDE SEQUENCE [LARGE SCALE GENOMIC DNA]</scope>
    <source>
        <strain evidence="2">cv. GZQX0401</strain>
        <tissue evidence="1">Young leaves</tissue>
    </source>
</reference>
<dbReference type="AlphaFoldDB" id="A0A067KHA4"/>
<keyword evidence="2" id="KW-1185">Reference proteome</keyword>
<gene>
    <name evidence="1" type="ORF">JCGZ_08945</name>
</gene>
<proteinExistence type="predicted"/>